<dbReference type="AlphaFoldDB" id="A0A382ID01"/>
<dbReference type="GO" id="GO:0005524">
    <property type="term" value="F:ATP binding"/>
    <property type="evidence" value="ECO:0007669"/>
    <property type="project" value="UniProtKB-KW"/>
</dbReference>
<evidence type="ECO:0000313" key="6">
    <source>
        <dbReference type="EMBL" id="SVB96561.1"/>
    </source>
</evidence>
<dbReference type="GO" id="GO:0005829">
    <property type="term" value="C:cytosol"/>
    <property type="evidence" value="ECO:0007669"/>
    <property type="project" value="TreeGrafter"/>
</dbReference>
<name>A0A382ID01_9ZZZZ</name>
<evidence type="ECO:0000259" key="5">
    <source>
        <dbReference type="Pfam" id="PF00749"/>
    </source>
</evidence>
<dbReference type="Pfam" id="PF00749">
    <property type="entry name" value="tRNA-synt_1c"/>
    <property type="match status" value="1"/>
</dbReference>
<dbReference type="InterPro" id="IPR014729">
    <property type="entry name" value="Rossmann-like_a/b/a_fold"/>
</dbReference>
<feature type="non-terminal residue" evidence="6">
    <location>
        <position position="139"/>
    </location>
</feature>
<evidence type="ECO:0000256" key="4">
    <source>
        <dbReference type="ARBA" id="ARBA00023146"/>
    </source>
</evidence>
<evidence type="ECO:0000256" key="2">
    <source>
        <dbReference type="ARBA" id="ARBA00022741"/>
    </source>
</evidence>
<keyword evidence="2" id="KW-0547">Nucleotide-binding</keyword>
<feature type="domain" description="Glutamyl/glutaminyl-tRNA synthetase class Ib catalytic" evidence="5">
    <location>
        <begin position="16"/>
        <end position="123"/>
    </location>
</feature>
<protein>
    <recommendedName>
        <fullName evidence="5">Glutamyl/glutaminyl-tRNA synthetase class Ib catalytic domain-containing protein</fullName>
    </recommendedName>
</protein>
<keyword evidence="4" id="KW-0030">Aminoacyl-tRNA synthetase</keyword>
<dbReference type="EMBL" id="UINC01066154">
    <property type="protein sequence ID" value="SVB96561.1"/>
    <property type="molecule type" value="Genomic_DNA"/>
</dbReference>
<gene>
    <name evidence="6" type="ORF">METZ01_LOCUS249415</name>
</gene>
<dbReference type="SUPFAM" id="SSF52374">
    <property type="entry name" value="Nucleotidylyl transferase"/>
    <property type="match status" value="1"/>
</dbReference>
<keyword evidence="3" id="KW-0067">ATP-binding</keyword>
<dbReference type="Gene3D" id="3.40.50.620">
    <property type="entry name" value="HUPs"/>
    <property type="match status" value="1"/>
</dbReference>
<dbReference type="PANTHER" id="PTHR43311">
    <property type="entry name" value="GLUTAMATE--TRNA LIGASE"/>
    <property type="match status" value="1"/>
</dbReference>
<proteinExistence type="predicted"/>
<dbReference type="PANTHER" id="PTHR43311:SF1">
    <property type="entry name" value="GLUTAMYL-Q TRNA(ASP) SYNTHETASE"/>
    <property type="match status" value="1"/>
</dbReference>
<dbReference type="GO" id="GO:0006424">
    <property type="term" value="P:glutamyl-tRNA aminoacylation"/>
    <property type="evidence" value="ECO:0007669"/>
    <property type="project" value="TreeGrafter"/>
</dbReference>
<evidence type="ECO:0000256" key="3">
    <source>
        <dbReference type="ARBA" id="ARBA00022840"/>
    </source>
</evidence>
<organism evidence="6">
    <name type="scientific">marine metagenome</name>
    <dbReference type="NCBI Taxonomy" id="408172"/>
    <lineage>
        <taxon>unclassified sequences</taxon>
        <taxon>metagenomes</taxon>
        <taxon>ecological metagenomes</taxon>
    </lineage>
</organism>
<reference evidence="6" key="1">
    <citation type="submission" date="2018-05" db="EMBL/GenBank/DDBJ databases">
        <authorList>
            <person name="Lanie J.A."/>
            <person name="Ng W.-L."/>
            <person name="Kazmierczak K.M."/>
            <person name="Andrzejewski T.M."/>
            <person name="Davidsen T.M."/>
            <person name="Wayne K.J."/>
            <person name="Tettelin H."/>
            <person name="Glass J.I."/>
            <person name="Rusch D."/>
            <person name="Podicherti R."/>
            <person name="Tsui H.-C.T."/>
            <person name="Winkler M.E."/>
        </authorList>
    </citation>
    <scope>NUCLEOTIDE SEQUENCE</scope>
</reference>
<dbReference type="GO" id="GO:0004818">
    <property type="term" value="F:glutamate-tRNA ligase activity"/>
    <property type="evidence" value="ECO:0007669"/>
    <property type="project" value="TreeGrafter"/>
</dbReference>
<dbReference type="InterPro" id="IPR020058">
    <property type="entry name" value="Glu/Gln-tRNA-synth_Ib_cat-dom"/>
</dbReference>
<accession>A0A382ID01</accession>
<dbReference type="InterPro" id="IPR049940">
    <property type="entry name" value="GluQ/Sye"/>
</dbReference>
<evidence type="ECO:0000256" key="1">
    <source>
        <dbReference type="ARBA" id="ARBA00022598"/>
    </source>
</evidence>
<keyword evidence="1" id="KW-0436">Ligase</keyword>
<sequence length="139" mass="15941">MIYPGTCRDKIHTLNSNQSIRIKTNNIPISIFDRLQGYYSQSIDSEIGDFIIKRADGYFAYHLVAAVDDDEQNITHIVRGFDLLDSTPRQIFLQKKLKYITPTYLHLPIAIDNKGKKISKVDKITKFVVSNPRRSLVNA</sequence>